<evidence type="ECO:0000256" key="2">
    <source>
        <dbReference type="ARBA" id="ARBA00007898"/>
    </source>
</evidence>
<comment type="catalytic activity">
    <reaction evidence="1 8">
        <text>a beta-lactam + H2O = a substituted beta-amino acid</text>
        <dbReference type="Rhea" id="RHEA:20401"/>
        <dbReference type="ChEBI" id="CHEBI:15377"/>
        <dbReference type="ChEBI" id="CHEBI:35627"/>
        <dbReference type="ChEBI" id="CHEBI:140347"/>
        <dbReference type="EC" id="3.5.2.6"/>
    </reaction>
</comment>
<evidence type="ECO:0000256" key="4">
    <source>
        <dbReference type="ARBA" id="ARBA00022729"/>
    </source>
</evidence>
<dbReference type="InterPro" id="IPR012338">
    <property type="entry name" value="Beta-lactam/transpept-like"/>
</dbReference>
<reference evidence="11 12" key="1">
    <citation type="submission" date="2018-12" db="EMBL/GenBank/DDBJ databases">
        <title>Complete genome of Litorilituus sediminis.</title>
        <authorList>
            <person name="Liu A."/>
            <person name="Rong J."/>
        </authorList>
    </citation>
    <scope>NUCLEOTIDE SEQUENCE [LARGE SCALE GENOMIC DNA]</scope>
    <source>
        <strain evidence="11 12">JCM 17549</strain>
    </source>
</reference>
<feature type="chain" id="PRO_5020899673" description="Beta-lactamase" evidence="9">
    <location>
        <begin position="25"/>
        <end position="270"/>
    </location>
</feature>
<dbReference type="GO" id="GO:0046677">
    <property type="term" value="P:response to antibiotic"/>
    <property type="evidence" value="ECO:0007669"/>
    <property type="project" value="UniProtKB-UniRule"/>
</dbReference>
<comment type="similarity">
    <text evidence="2 8">Belongs to the class-D beta-lactamase family.</text>
</comment>
<dbReference type="KEGG" id="lsd:EMK97_09085"/>
<keyword evidence="6 8" id="KW-0046">Antibiotic resistance</keyword>
<evidence type="ECO:0000256" key="7">
    <source>
        <dbReference type="PIRSR" id="PIRSR602137-50"/>
    </source>
</evidence>
<dbReference type="PROSITE" id="PS00337">
    <property type="entry name" value="BETA_LACTAMASE_D"/>
    <property type="match status" value="1"/>
</dbReference>
<feature type="signal peptide" evidence="9">
    <location>
        <begin position="1"/>
        <end position="24"/>
    </location>
</feature>
<evidence type="ECO:0000256" key="3">
    <source>
        <dbReference type="ARBA" id="ARBA00012865"/>
    </source>
</evidence>
<accession>A0A4P6P8P6</accession>
<dbReference type="GO" id="GO:0008658">
    <property type="term" value="F:penicillin binding"/>
    <property type="evidence" value="ECO:0007669"/>
    <property type="project" value="InterPro"/>
</dbReference>
<dbReference type="InterPro" id="IPR002137">
    <property type="entry name" value="Beta-lactam_class-D_AS"/>
</dbReference>
<evidence type="ECO:0000313" key="11">
    <source>
        <dbReference type="EMBL" id="QBG35857.1"/>
    </source>
</evidence>
<feature type="domain" description="Penicillin-binding protein transpeptidase" evidence="10">
    <location>
        <begin position="57"/>
        <end position="248"/>
    </location>
</feature>
<dbReference type="SUPFAM" id="SSF56601">
    <property type="entry name" value="beta-lactamase/transpeptidase-like"/>
    <property type="match status" value="1"/>
</dbReference>
<evidence type="ECO:0000256" key="8">
    <source>
        <dbReference type="RuleBase" id="RU361140"/>
    </source>
</evidence>
<evidence type="ECO:0000256" key="1">
    <source>
        <dbReference type="ARBA" id="ARBA00001526"/>
    </source>
</evidence>
<gene>
    <name evidence="11" type="ORF">EMK97_09085</name>
</gene>
<dbReference type="InterPro" id="IPR001460">
    <property type="entry name" value="PCN-bd_Tpept"/>
</dbReference>
<dbReference type="EC" id="3.5.2.6" evidence="3 8"/>
<protein>
    <recommendedName>
        <fullName evidence="3 8">Beta-lactamase</fullName>
        <ecNumber evidence="3 8">3.5.2.6</ecNumber>
    </recommendedName>
</protein>
<organism evidence="11 12">
    <name type="scientific">Litorilituus sediminis</name>
    <dbReference type="NCBI Taxonomy" id="718192"/>
    <lineage>
        <taxon>Bacteria</taxon>
        <taxon>Pseudomonadati</taxon>
        <taxon>Pseudomonadota</taxon>
        <taxon>Gammaproteobacteria</taxon>
        <taxon>Alteromonadales</taxon>
        <taxon>Colwelliaceae</taxon>
        <taxon>Litorilituus</taxon>
    </lineage>
</organism>
<dbReference type="AlphaFoldDB" id="A0A4P6P8P6"/>
<dbReference type="Pfam" id="PF00905">
    <property type="entry name" value="Transpeptidase"/>
    <property type="match status" value="1"/>
</dbReference>
<keyword evidence="12" id="KW-1185">Reference proteome</keyword>
<dbReference type="OrthoDB" id="9762883at2"/>
<evidence type="ECO:0000256" key="9">
    <source>
        <dbReference type="SAM" id="SignalP"/>
    </source>
</evidence>
<dbReference type="GO" id="GO:0017001">
    <property type="term" value="P:antibiotic catabolic process"/>
    <property type="evidence" value="ECO:0007669"/>
    <property type="project" value="InterPro"/>
</dbReference>
<feature type="active site" description="Acyl-ester intermediate" evidence="7">
    <location>
        <position position="68"/>
    </location>
</feature>
<keyword evidence="5 8" id="KW-0378">Hydrolase</keyword>
<name>A0A4P6P8P6_9GAMM</name>
<evidence type="ECO:0000313" key="12">
    <source>
        <dbReference type="Proteomes" id="UP000290244"/>
    </source>
</evidence>
<sequence>MNKLIKLIGLSLCASISFLPLAHAKATDKAKLCQEGDSSCTFVLLSEQGDSSVVINAKRAKQQMTPYSTFKIANSLIGLDTGIIKDAKQTLSYDKEKYPVQAWWPPVWKLPKYDLASAYKFSMVAVYRQLANDIGEADMKKYLKLFAYGNQDISSGSDNFWLNKSIKISANEQISFLQKLYHNEFSVKESALTTLKEVMLAEQGEDYKIFAKTGAGQVDDGSMLGWYVGFVENKTGVHYFAFNFNRDTYKEMKADRIQMVTNHLKAAGII</sequence>
<keyword evidence="4 9" id="KW-0732">Signal</keyword>
<feature type="modified residue" description="N6-carboxylysine" evidence="7">
    <location>
        <position position="71"/>
    </location>
</feature>
<dbReference type="RefSeq" id="WP_130601440.1">
    <property type="nucleotide sequence ID" value="NZ_CP034759.1"/>
</dbReference>
<dbReference type="Gene3D" id="3.40.710.10">
    <property type="entry name" value="DD-peptidase/beta-lactamase superfamily"/>
    <property type="match status" value="1"/>
</dbReference>
<evidence type="ECO:0000259" key="10">
    <source>
        <dbReference type="Pfam" id="PF00905"/>
    </source>
</evidence>
<dbReference type="EMBL" id="CP034759">
    <property type="protein sequence ID" value="QBG35857.1"/>
    <property type="molecule type" value="Genomic_DNA"/>
</dbReference>
<dbReference type="GO" id="GO:0008800">
    <property type="term" value="F:beta-lactamase activity"/>
    <property type="evidence" value="ECO:0007669"/>
    <property type="project" value="UniProtKB-UniRule"/>
</dbReference>
<proteinExistence type="inferred from homology"/>
<evidence type="ECO:0000256" key="6">
    <source>
        <dbReference type="ARBA" id="ARBA00023251"/>
    </source>
</evidence>
<dbReference type="Proteomes" id="UP000290244">
    <property type="component" value="Chromosome"/>
</dbReference>
<evidence type="ECO:0000256" key="5">
    <source>
        <dbReference type="ARBA" id="ARBA00022801"/>
    </source>
</evidence>